<dbReference type="PANTHER" id="PTHR30269:SF0">
    <property type="entry name" value="MEMBRANE TRANSPORTER PROTEIN YFCA-RELATED"/>
    <property type="match status" value="1"/>
</dbReference>
<keyword evidence="3" id="KW-0813">Transport</keyword>
<dbReference type="AlphaFoldDB" id="A0AA44DD09"/>
<dbReference type="GO" id="GO:0005886">
    <property type="term" value="C:plasma membrane"/>
    <property type="evidence" value="ECO:0007669"/>
    <property type="project" value="UniProtKB-SubCell"/>
</dbReference>
<keyword evidence="6 8" id="KW-1133">Transmembrane helix</keyword>
<evidence type="ECO:0000313" key="10">
    <source>
        <dbReference type="Proteomes" id="UP000570003"/>
    </source>
</evidence>
<evidence type="ECO:0000256" key="3">
    <source>
        <dbReference type="ARBA" id="ARBA00022448"/>
    </source>
</evidence>
<evidence type="ECO:0000256" key="7">
    <source>
        <dbReference type="ARBA" id="ARBA00023136"/>
    </source>
</evidence>
<evidence type="ECO:0000313" key="9">
    <source>
        <dbReference type="EMBL" id="NKY14135.1"/>
    </source>
</evidence>
<feature type="transmembrane region" description="Helical" evidence="8">
    <location>
        <begin position="108"/>
        <end position="125"/>
    </location>
</feature>
<keyword evidence="5 8" id="KW-0812">Transmembrane</keyword>
<accession>A0AA44DD09</accession>
<reference evidence="9 10" key="1">
    <citation type="submission" date="2020-04" db="EMBL/GenBank/DDBJ databases">
        <title>MicrobeNet Type strains.</title>
        <authorList>
            <person name="Nicholson A.C."/>
        </authorList>
    </citation>
    <scope>NUCLEOTIDE SEQUENCE [LARGE SCALE GENOMIC DNA]</scope>
    <source>
        <strain evidence="9 10">DSM 40738</strain>
    </source>
</reference>
<dbReference type="Pfam" id="PF01925">
    <property type="entry name" value="TauE"/>
    <property type="match status" value="1"/>
</dbReference>
<evidence type="ECO:0000256" key="5">
    <source>
        <dbReference type="ARBA" id="ARBA00022692"/>
    </source>
</evidence>
<dbReference type="RefSeq" id="WP_168438364.1">
    <property type="nucleotide sequence ID" value="NZ_JAAXOU010000058.1"/>
</dbReference>
<dbReference type="InterPro" id="IPR052017">
    <property type="entry name" value="TSUP"/>
</dbReference>
<organism evidence="9 10">
    <name type="scientific">Streptomyces somaliensis (strain ATCC 33201 / DSM 40738 / JCM 12659 / KCTC 9044 / NCTC 11332 / NRRL B-12077 / IP 733)</name>
    <dbReference type="NCBI Taxonomy" id="1134445"/>
    <lineage>
        <taxon>Bacteria</taxon>
        <taxon>Bacillati</taxon>
        <taxon>Actinomycetota</taxon>
        <taxon>Actinomycetes</taxon>
        <taxon>Kitasatosporales</taxon>
        <taxon>Streptomycetaceae</taxon>
        <taxon>Streptomyces</taxon>
    </lineage>
</organism>
<keyword evidence="7 8" id="KW-0472">Membrane</keyword>
<dbReference type="Proteomes" id="UP000570003">
    <property type="component" value="Unassembled WGS sequence"/>
</dbReference>
<proteinExistence type="inferred from homology"/>
<evidence type="ECO:0000256" key="6">
    <source>
        <dbReference type="ARBA" id="ARBA00022989"/>
    </source>
</evidence>
<keyword evidence="10" id="KW-1185">Reference proteome</keyword>
<feature type="transmembrane region" description="Helical" evidence="8">
    <location>
        <begin position="82"/>
        <end position="102"/>
    </location>
</feature>
<sequence length="263" mass="26517">MFLDLTGESVALLTLVALLAGVVDAIVGGGGLLQLPFLLAVLPGFGPATPLGVNKAVSALGNLASAAVYRRRNPGARVDGRLLAWAGAVAVAGAVTGALVAASLSVRALRPVVIAVLVTVLWLVVSGRLARAAEAEPVAPPGRRARLPLAASSWVIGLYDGAVGPATGSFLLLAHQRVLGRSLVDSLGTVKAVQCCMNLGGAAVLLCAGPTSWPLIALLGLANTAGSALGARLTLRRGDAFVRAVLVLAVLAATGKLVHDQWF</sequence>
<comment type="subcellular location">
    <subcellularLocation>
        <location evidence="1 8">Cell membrane</location>
        <topology evidence="1 8">Multi-pass membrane protein</topology>
    </subcellularLocation>
</comment>
<keyword evidence="4 8" id="KW-1003">Cell membrane</keyword>
<protein>
    <recommendedName>
        <fullName evidence="8">Probable membrane transporter protein</fullName>
    </recommendedName>
</protein>
<feature type="transmembrane region" description="Helical" evidence="8">
    <location>
        <begin position="49"/>
        <end position="70"/>
    </location>
</feature>
<comment type="caution">
    <text evidence="9">The sequence shown here is derived from an EMBL/GenBank/DDBJ whole genome shotgun (WGS) entry which is preliminary data.</text>
</comment>
<name>A0AA44DD09_STRE0</name>
<evidence type="ECO:0000256" key="4">
    <source>
        <dbReference type="ARBA" id="ARBA00022475"/>
    </source>
</evidence>
<evidence type="ECO:0000256" key="8">
    <source>
        <dbReference type="RuleBase" id="RU363041"/>
    </source>
</evidence>
<dbReference type="PANTHER" id="PTHR30269">
    <property type="entry name" value="TRANSMEMBRANE PROTEIN YFCA"/>
    <property type="match status" value="1"/>
</dbReference>
<comment type="similarity">
    <text evidence="2 8">Belongs to the 4-toluene sulfonate uptake permease (TSUP) (TC 2.A.102) family.</text>
</comment>
<evidence type="ECO:0000256" key="2">
    <source>
        <dbReference type="ARBA" id="ARBA00009142"/>
    </source>
</evidence>
<dbReference type="InterPro" id="IPR002781">
    <property type="entry name" value="TM_pro_TauE-like"/>
</dbReference>
<dbReference type="EMBL" id="JAAXOU010000058">
    <property type="protein sequence ID" value="NKY14135.1"/>
    <property type="molecule type" value="Genomic_DNA"/>
</dbReference>
<feature type="transmembrane region" description="Helical" evidence="8">
    <location>
        <begin position="240"/>
        <end position="258"/>
    </location>
</feature>
<evidence type="ECO:0000256" key="1">
    <source>
        <dbReference type="ARBA" id="ARBA00004651"/>
    </source>
</evidence>
<gene>
    <name evidence="9" type="ORF">HGA06_08160</name>
</gene>